<dbReference type="PANTHER" id="PTHR10742:SF405">
    <property type="entry name" value="PEROXISOMAL N(1)-ACETYL-SPERMINE_SPERMIDINE OXIDASE"/>
    <property type="match status" value="1"/>
</dbReference>
<dbReference type="GO" id="GO:0046592">
    <property type="term" value="F:polyamine oxidase activity"/>
    <property type="evidence" value="ECO:0007669"/>
    <property type="project" value="TreeGrafter"/>
</dbReference>
<organism evidence="9 10">
    <name type="scientific">Holothuria leucospilota</name>
    <name type="common">Black long sea cucumber</name>
    <name type="synonym">Mertensiothuria leucospilota</name>
    <dbReference type="NCBI Taxonomy" id="206669"/>
    <lineage>
        <taxon>Eukaryota</taxon>
        <taxon>Metazoa</taxon>
        <taxon>Echinodermata</taxon>
        <taxon>Eleutherozoa</taxon>
        <taxon>Echinozoa</taxon>
        <taxon>Holothuroidea</taxon>
        <taxon>Aspidochirotacea</taxon>
        <taxon>Aspidochirotida</taxon>
        <taxon>Holothuriidae</taxon>
        <taxon>Holothuria</taxon>
    </lineage>
</organism>
<feature type="domain" description="Amine oxidase" evidence="8">
    <location>
        <begin position="19"/>
        <end position="507"/>
    </location>
</feature>
<evidence type="ECO:0000256" key="4">
    <source>
        <dbReference type="ARBA" id="ARBA00022490"/>
    </source>
</evidence>
<dbReference type="PANTHER" id="PTHR10742">
    <property type="entry name" value="FLAVIN MONOAMINE OXIDASE"/>
    <property type="match status" value="1"/>
</dbReference>
<keyword evidence="10" id="KW-1185">Reference proteome</keyword>
<evidence type="ECO:0000256" key="6">
    <source>
        <dbReference type="ARBA" id="ARBA00022827"/>
    </source>
</evidence>
<dbReference type="GO" id="GO:0005737">
    <property type="term" value="C:cytoplasm"/>
    <property type="evidence" value="ECO:0007669"/>
    <property type="project" value="UniProtKB-SubCell"/>
</dbReference>
<name>A0A9Q0YPL5_HOLLE</name>
<evidence type="ECO:0000256" key="2">
    <source>
        <dbReference type="ARBA" id="ARBA00004496"/>
    </source>
</evidence>
<comment type="subcellular location">
    <subcellularLocation>
        <location evidence="2">Cytoplasm</location>
    </subcellularLocation>
</comment>
<dbReference type="SUPFAM" id="SSF54373">
    <property type="entry name" value="FAD-linked reductases, C-terminal domain"/>
    <property type="match status" value="1"/>
</dbReference>
<keyword evidence="7" id="KW-0560">Oxidoreductase</keyword>
<comment type="cofactor">
    <cofactor evidence="1">
        <name>FAD</name>
        <dbReference type="ChEBI" id="CHEBI:57692"/>
    </cofactor>
</comment>
<proteinExistence type="inferred from homology"/>
<dbReference type="OrthoDB" id="2019015at2759"/>
<accession>A0A9Q0YPL5</accession>
<comment type="caution">
    <text evidence="9">The sequence shown here is derived from an EMBL/GenBank/DDBJ whole genome shotgun (WGS) entry which is preliminary data.</text>
</comment>
<comment type="similarity">
    <text evidence="3">Belongs to the flavin monoamine oxidase family.</text>
</comment>
<dbReference type="Gene3D" id="3.50.50.60">
    <property type="entry name" value="FAD/NAD(P)-binding domain"/>
    <property type="match status" value="1"/>
</dbReference>
<keyword evidence="4" id="KW-0963">Cytoplasm</keyword>
<evidence type="ECO:0000256" key="7">
    <source>
        <dbReference type="ARBA" id="ARBA00023002"/>
    </source>
</evidence>
<dbReference type="Proteomes" id="UP001152320">
    <property type="component" value="Chromosome 17"/>
</dbReference>
<keyword evidence="5" id="KW-0285">Flavoprotein</keyword>
<evidence type="ECO:0000256" key="5">
    <source>
        <dbReference type="ARBA" id="ARBA00022630"/>
    </source>
</evidence>
<dbReference type="InterPro" id="IPR036188">
    <property type="entry name" value="FAD/NAD-bd_sf"/>
</dbReference>
<protein>
    <submittedName>
        <fullName evidence="9">Peroxisomal N(1)-acetyl-spermine/spermidine oxidase</fullName>
    </submittedName>
</protein>
<evidence type="ECO:0000256" key="1">
    <source>
        <dbReference type="ARBA" id="ARBA00001974"/>
    </source>
</evidence>
<gene>
    <name evidence="9" type="ORF">HOLleu_34004</name>
</gene>
<dbReference type="SUPFAM" id="SSF51905">
    <property type="entry name" value="FAD/NAD(P)-binding domain"/>
    <property type="match status" value="1"/>
</dbReference>
<evidence type="ECO:0000259" key="8">
    <source>
        <dbReference type="Pfam" id="PF01593"/>
    </source>
</evidence>
<dbReference type="InterPro" id="IPR002937">
    <property type="entry name" value="Amino_oxidase"/>
</dbReference>
<reference evidence="9" key="1">
    <citation type="submission" date="2021-10" db="EMBL/GenBank/DDBJ databases">
        <title>Tropical sea cucumber genome reveals ecological adaptation and Cuvierian tubules defense mechanism.</title>
        <authorList>
            <person name="Chen T."/>
        </authorList>
    </citation>
    <scope>NUCLEOTIDE SEQUENCE</scope>
    <source>
        <strain evidence="9">Nanhai2018</strain>
        <tissue evidence="9">Muscle</tissue>
    </source>
</reference>
<evidence type="ECO:0000256" key="3">
    <source>
        <dbReference type="ARBA" id="ARBA00005995"/>
    </source>
</evidence>
<dbReference type="Gene3D" id="3.90.660.10">
    <property type="match status" value="1"/>
</dbReference>
<sequence length="517" mass="57881">MDGEVTHLPLKVAVIGAGISGLSTAQRLIKSQECSQTDVNVNIYEASDRIGGRIHTCKFGKGHVEKGAAWVHGYSMENPLLELPSLQERFCNDQRETSTFAAQNLSVLTEKGEAVSLDVRLQAQEIFTYLLDGPPELRQKSVQNGHHSMSYNSLHVGSLERLNVGTYVYGMLQDYLKEKADKEGRSKRNVFLSVLQQLVSEEFISNACPSLYALDMADFDSYEDVSGGDYQLPGGYQTVIDSISQDIPEDHIHLSHPVERIEWHGANNASNEDQHGPITLHFKNGQTVTADIVVVTSSLGYLKSNSTSLFHPSLPAEKLRSIQKLGFGVVNKIQMQYNNPFWDPDWEGVRFLWDCDSVDKLEGDWSVKDEWYKRVSYIRRACHSEDVLETLIPSAEAHHIESLDATEVAKVMTGLLQKFLNNSKIPEPSEIIVTKWSSDPYIKGSYTYIAAGATNQDIQSLAEPVSVESNNIMWPKICFAGEATSRRFYSTVHGAFASGRREADRILNFVKRLKEQI</sequence>
<keyword evidence="6" id="KW-0274">FAD</keyword>
<evidence type="ECO:0000313" key="9">
    <source>
        <dbReference type="EMBL" id="KAJ8026214.1"/>
    </source>
</evidence>
<dbReference type="InterPro" id="IPR050281">
    <property type="entry name" value="Flavin_monoamine_oxidase"/>
</dbReference>
<evidence type="ECO:0000313" key="10">
    <source>
        <dbReference type="Proteomes" id="UP001152320"/>
    </source>
</evidence>
<dbReference type="AlphaFoldDB" id="A0A9Q0YPL5"/>
<dbReference type="EMBL" id="JAIZAY010000017">
    <property type="protein sequence ID" value="KAJ8026214.1"/>
    <property type="molecule type" value="Genomic_DNA"/>
</dbReference>
<dbReference type="Pfam" id="PF01593">
    <property type="entry name" value="Amino_oxidase"/>
    <property type="match status" value="1"/>
</dbReference>